<dbReference type="Proteomes" id="UP000634136">
    <property type="component" value="Unassembled WGS sequence"/>
</dbReference>
<comment type="caution">
    <text evidence="1">The sequence shown here is derived from an EMBL/GenBank/DDBJ whole genome shotgun (WGS) entry which is preliminary data.</text>
</comment>
<reference evidence="1" key="1">
    <citation type="submission" date="2020-09" db="EMBL/GenBank/DDBJ databases">
        <title>Genome-Enabled Discovery of Anthraquinone Biosynthesis in Senna tora.</title>
        <authorList>
            <person name="Kang S.-H."/>
            <person name="Pandey R.P."/>
            <person name="Lee C.-M."/>
            <person name="Sim J.-S."/>
            <person name="Jeong J.-T."/>
            <person name="Choi B.-S."/>
            <person name="Jung M."/>
            <person name="Ginzburg D."/>
            <person name="Zhao K."/>
            <person name="Won S.Y."/>
            <person name="Oh T.-J."/>
            <person name="Yu Y."/>
            <person name="Kim N.-H."/>
            <person name="Lee O.R."/>
            <person name="Lee T.-H."/>
            <person name="Bashyal P."/>
            <person name="Kim T.-S."/>
            <person name="Lee W.-H."/>
            <person name="Kawkins C."/>
            <person name="Kim C.-K."/>
            <person name="Kim J.S."/>
            <person name="Ahn B.O."/>
            <person name="Rhee S.Y."/>
            <person name="Sohng J.K."/>
        </authorList>
    </citation>
    <scope>NUCLEOTIDE SEQUENCE</scope>
    <source>
        <tissue evidence="1">Leaf</tissue>
    </source>
</reference>
<gene>
    <name evidence="1" type="ORF">G2W53_034183</name>
</gene>
<evidence type="ECO:0000313" key="1">
    <source>
        <dbReference type="EMBL" id="KAF7813207.1"/>
    </source>
</evidence>
<protein>
    <submittedName>
        <fullName evidence="1">Uncharacterized protein</fullName>
    </submittedName>
</protein>
<dbReference type="AlphaFoldDB" id="A0A834T1G6"/>
<sequence length="451" mass="50025">MADQGNTVMEVRLLWNKDYLKALSPLLSTIHQQNLIRSRPGAHKSFLYLVLTGFDLSPLIFPQYGYHPWVVQIALIGYYHSAQQGGIHSASFALAFPGLQVEEDSVTAVKFVDKPESHVVPTSCLAISEGKVPSTTVSFSTLRAIVTQFAEILHHAMLGDMAQTCCRFLLPPISIMRTESSLVTMIISTLHAMSSSPVYKNIKIHHVKLTTNTLLNIKKLRINLDGAVPREDKYSRGSFLPSCSLCCFKRTLYGPPVSEGWLDSNCSEANGFSAELYPLDLPRGLPVSRGFCICYLEGQTSPATSPFQNQELESLQNSEKTHHSCLEQLPANVQRMVNISRASNKHKAAPVQLRVIYKRHYADEGLEFDPHALEVGSRALSLPAVEGRMPLPPDDGRALRLLDVLPPSVLGDREEPHAFDAEDDLPPQLRVPLIKIIIEHITPSNTNIHNL</sequence>
<name>A0A834T1G6_9FABA</name>
<proteinExistence type="predicted"/>
<organism evidence="1 2">
    <name type="scientific">Senna tora</name>
    <dbReference type="NCBI Taxonomy" id="362788"/>
    <lineage>
        <taxon>Eukaryota</taxon>
        <taxon>Viridiplantae</taxon>
        <taxon>Streptophyta</taxon>
        <taxon>Embryophyta</taxon>
        <taxon>Tracheophyta</taxon>
        <taxon>Spermatophyta</taxon>
        <taxon>Magnoliopsida</taxon>
        <taxon>eudicotyledons</taxon>
        <taxon>Gunneridae</taxon>
        <taxon>Pentapetalae</taxon>
        <taxon>rosids</taxon>
        <taxon>fabids</taxon>
        <taxon>Fabales</taxon>
        <taxon>Fabaceae</taxon>
        <taxon>Caesalpinioideae</taxon>
        <taxon>Cassia clade</taxon>
        <taxon>Senna</taxon>
    </lineage>
</organism>
<accession>A0A834T1G6</accession>
<dbReference type="EMBL" id="JAAIUW010000010">
    <property type="protein sequence ID" value="KAF7813207.1"/>
    <property type="molecule type" value="Genomic_DNA"/>
</dbReference>
<evidence type="ECO:0000313" key="2">
    <source>
        <dbReference type="Proteomes" id="UP000634136"/>
    </source>
</evidence>
<keyword evidence="2" id="KW-1185">Reference proteome</keyword>